<dbReference type="EMBL" id="CP025781">
    <property type="protein sequence ID" value="QBC44461.1"/>
    <property type="molecule type" value="Genomic_DNA"/>
</dbReference>
<dbReference type="Pfam" id="PF18906">
    <property type="entry name" value="Phage_tube_2"/>
    <property type="match status" value="1"/>
</dbReference>
<gene>
    <name evidence="1" type="ORF">C1H71_13585</name>
</gene>
<dbReference type="KEGG" id="ifl:C1H71_13585"/>
<reference evidence="1 2" key="1">
    <citation type="submission" date="2018-01" db="EMBL/GenBank/DDBJ databases">
        <title>Genome sequence of Iodobacter sp. strain PCH194 isolated from Indian Trans-Himalaya.</title>
        <authorList>
            <person name="Kumar V."/>
            <person name="Thakur V."/>
            <person name="Kumar S."/>
            <person name="Singh D."/>
        </authorList>
    </citation>
    <scope>NUCLEOTIDE SEQUENCE [LARGE SCALE GENOMIC DNA]</scope>
    <source>
        <strain evidence="1 2">PCH194</strain>
    </source>
</reference>
<protein>
    <submittedName>
        <fullName evidence="1">Uncharacterized protein</fullName>
    </submittedName>
</protein>
<evidence type="ECO:0000313" key="1">
    <source>
        <dbReference type="EMBL" id="QBC44461.1"/>
    </source>
</evidence>
<evidence type="ECO:0000313" key="2">
    <source>
        <dbReference type="Proteomes" id="UP000515917"/>
    </source>
</evidence>
<proteinExistence type="predicted"/>
<dbReference type="Proteomes" id="UP000515917">
    <property type="component" value="Chromosome"/>
</dbReference>
<name>A0A7G3GB09_9NEIS</name>
<sequence length="250" mass="25941">MDKLVSGARVKIEASAELAGSGVAGTAPNVDVLLRACGMAAVATASVSVAYNPISAGFESATLYFNQDGLLHKATGSRGTWSLEMTAKGIPKLKFTMTGIYNPVVDAAQLAPTFSAVQIPVLVGPATTIALHGFSGRVQSLNINLGANIAYRELVNYKGVELTDRDVEGDITLEMPTIAAKNWFDAALTVGTGALAVVHGATAGNIVQIDAPRGSVNSPAYEYADGITMLKMGIALTPLAGNDEIKLTFR</sequence>
<organism evidence="1 2">
    <name type="scientific">Iodobacter fluviatilis</name>
    <dbReference type="NCBI Taxonomy" id="537"/>
    <lineage>
        <taxon>Bacteria</taxon>
        <taxon>Pseudomonadati</taxon>
        <taxon>Pseudomonadota</taxon>
        <taxon>Betaproteobacteria</taxon>
        <taxon>Neisseriales</taxon>
        <taxon>Chitinibacteraceae</taxon>
        <taxon>Iodobacter</taxon>
    </lineage>
</organism>
<dbReference type="AlphaFoldDB" id="A0A7G3GB09"/>
<keyword evidence="2" id="KW-1185">Reference proteome</keyword>
<dbReference type="InterPro" id="IPR044000">
    <property type="entry name" value="Phage_tube_2"/>
</dbReference>
<accession>A0A7G3GB09</accession>